<keyword evidence="4" id="KW-0808">Transferase</keyword>
<dbReference type="Gene3D" id="2.40.440.10">
    <property type="entry name" value="L,D-transpeptidase catalytic domain-like"/>
    <property type="match status" value="1"/>
</dbReference>
<evidence type="ECO:0000313" key="12">
    <source>
        <dbReference type="EMBL" id="ACV61153.1"/>
    </source>
</evidence>
<evidence type="ECO:0000256" key="8">
    <source>
        <dbReference type="ARBA" id="ARBA00023316"/>
    </source>
</evidence>
<dbReference type="PROSITE" id="PS52029">
    <property type="entry name" value="LD_TPASE"/>
    <property type="match status" value="1"/>
</dbReference>
<reference evidence="12 13" key="1">
    <citation type="journal article" date="2009" name="Stand. Genomic Sci.">
        <title>Complete genome sequence of Desulfotomaculum acetoxidans type strain (5575).</title>
        <authorList>
            <person name="Spring S."/>
            <person name="Lapidus A."/>
            <person name="Schroder M."/>
            <person name="Gleim D."/>
            <person name="Sims D."/>
            <person name="Meincke L."/>
            <person name="Glavina Del Rio T."/>
            <person name="Tice H."/>
            <person name="Copeland A."/>
            <person name="Cheng J.F."/>
            <person name="Lucas S."/>
            <person name="Chen F."/>
            <person name="Nolan M."/>
            <person name="Bruce D."/>
            <person name="Goodwin L."/>
            <person name="Pitluck S."/>
            <person name="Ivanova N."/>
            <person name="Mavromatis K."/>
            <person name="Mikhailova N."/>
            <person name="Pati A."/>
            <person name="Chen A."/>
            <person name="Palaniappan K."/>
            <person name="Land M."/>
            <person name="Hauser L."/>
            <person name="Chang Y.J."/>
            <person name="Jeffries C.D."/>
            <person name="Chain P."/>
            <person name="Saunders E."/>
            <person name="Brettin T."/>
            <person name="Detter J.C."/>
            <person name="Goker M."/>
            <person name="Bristow J."/>
            <person name="Eisen J.A."/>
            <person name="Markowitz V."/>
            <person name="Hugenholtz P."/>
            <person name="Kyrpides N.C."/>
            <person name="Klenk H.P."/>
            <person name="Han C."/>
        </authorList>
    </citation>
    <scope>NUCLEOTIDE SEQUENCE [LARGE SCALE GENOMIC DNA]</scope>
    <source>
        <strain evidence="13">ATCC 49208 / DSM 771 / VKM B-1644</strain>
    </source>
</reference>
<keyword evidence="13" id="KW-1185">Reference proteome</keyword>
<dbReference type="GO" id="GO:0005576">
    <property type="term" value="C:extracellular region"/>
    <property type="evidence" value="ECO:0007669"/>
    <property type="project" value="TreeGrafter"/>
</dbReference>
<dbReference type="KEGG" id="dae:Dtox_0200"/>
<dbReference type="Gene3D" id="3.10.350.10">
    <property type="entry name" value="LysM domain"/>
    <property type="match status" value="1"/>
</dbReference>
<dbReference type="InterPro" id="IPR036779">
    <property type="entry name" value="LysM_dom_sf"/>
</dbReference>
<evidence type="ECO:0000259" key="10">
    <source>
        <dbReference type="PROSITE" id="PS51782"/>
    </source>
</evidence>
<dbReference type="PROSITE" id="PS51782">
    <property type="entry name" value="LYSM"/>
    <property type="match status" value="1"/>
</dbReference>
<keyword evidence="3" id="KW-0328">Glycosyltransferase</keyword>
<name>C8W2Z7_DESAS</name>
<dbReference type="Proteomes" id="UP000002217">
    <property type="component" value="Chromosome"/>
</dbReference>
<organism evidence="12 13">
    <name type="scientific">Desulfofarcimen acetoxidans (strain ATCC 49208 / DSM 771 / KCTC 5769 / VKM B-1644 / 5575)</name>
    <name type="common">Desulfotomaculum acetoxidans</name>
    <dbReference type="NCBI Taxonomy" id="485916"/>
    <lineage>
        <taxon>Bacteria</taxon>
        <taxon>Bacillati</taxon>
        <taxon>Bacillota</taxon>
        <taxon>Clostridia</taxon>
        <taxon>Eubacteriales</taxon>
        <taxon>Peptococcaceae</taxon>
        <taxon>Desulfofarcimen</taxon>
    </lineage>
</organism>
<dbReference type="PANTHER" id="PTHR30582">
    <property type="entry name" value="L,D-TRANSPEPTIDASE"/>
    <property type="match status" value="1"/>
</dbReference>
<dbReference type="CDD" id="cd16913">
    <property type="entry name" value="YkuD_like"/>
    <property type="match status" value="1"/>
</dbReference>
<dbReference type="SUPFAM" id="SSF141523">
    <property type="entry name" value="L,D-transpeptidase catalytic domain-like"/>
    <property type="match status" value="1"/>
</dbReference>
<dbReference type="InterPro" id="IPR005490">
    <property type="entry name" value="LD_TPept_cat_dom"/>
</dbReference>
<gene>
    <name evidence="12" type="ordered locus">Dtox_0200</name>
</gene>
<evidence type="ECO:0000256" key="2">
    <source>
        <dbReference type="ARBA" id="ARBA00005992"/>
    </source>
</evidence>
<accession>C8W2Z7</accession>
<keyword evidence="5" id="KW-0378">Hydrolase</keyword>
<evidence type="ECO:0000256" key="6">
    <source>
        <dbReference type="ARBA" id="ARBA00022960"/>
    </source>
</evidence>
<feature type="domain" description="L,D-TPase catalytic" evidence="11">
    <location>
        <begin position="6"/>
        <end position="114"/>
    </location>
</feature>
<dbReference type="InterPro" id="IPR018392">
    <property type="entry name" value="LysM"/>
</dbReference>
<dbReference type="HOGENOM" id="CLU_1487100_0_0_9"/>
<dbReference type="MEROPS" id="C82.003"/>
<dbReference type="OrthoDB" id="9787225at2"/>
<feature type="active site" description="Proton donor/acceptor" evidence="9">
    <location>
        <position position="74"/>
    </location>
</feature>
<dbReference type="UniPathway" id="UPA00219"/>
<dbReference type="InterPro" id="IPR050979">
    <property type="entry name" value="LD-transpeptidase"/>
</dbReference>
<dbReference type="GO" id="GO:0071972">
    <property type="term" value="F:peptidoglycan L,D-transpeptidase activity"/>
    <property type="evidence" value="ECO:0007669"/>
    <property type="project" value="TreeGrafter"/>
</dbReference>
<keyword evidence="8 9" id="KW-0961">Cell wall biogenesis/degradation</keyword>
<dbReference type="RefSeq" id="WP_015755874.1">
    <property type="nucleotide sequence ID" value="NC_013216.1"/>
</dbReference>
<evidence type="ECO:0000313" key="13">
    <source>
        <dbReference type="Proteomes" id="UP000002217"/>
    </source>
</evidence>
<comment type="pathway">
    <text evidence="1 9">Cell wall biogenesis; peptidoglycan biosynthesis.</text>
</comment>
<dbReference type="Pfam" id="PF01476">
    <property type="entry name" value="LysM"/>
    <property type="match status" value="1"/>
</dbReference>
<evidence type="ECO:0000256" key="5">
    <source>
        <dbReference type="ARBA" id="ARBA00022801"/>
    </source>
</evidence>
<dbReference type="eggNOG" id="COG1376">
    <property type="taxonomic scope" value="Bacteria"/>
</dbReference>
<comment type="similarity">
    <text evidence="2">Belongs to the YkuD family.</text>
</comment>
<dbReference type="GO" id="GO:0008360">
    <property type="term" value="P:regulation of cell shape"/>
    <property type="evidence" value="ECO:0007669"/>
    <property type="project" value="UniProtKB-UniRule"/>
</dbReference>
<protein>
    <submittedName>
        <fullName evidence="12">ErfK/YbiS/YcfS/YnhG family protein</fullName>
    </submittedName>
</protein>
<dbReference type="InterPro" id="IPR038063">
    <property type="entry name" value="Transpep_catalytic_dom"/>
</dbReference>
<dbReference type="STRING" id="485916.Dtox_0200"/>
<evidence type="ECO:0000256" key="1">
    <source>
        <dbReference type="ARBA" id="ARBA00004752"/>
    </source>
</evidence>
<evidence type="ECO:0000256" key="3">
    <source>
        <dbReference type="ARBA" id="ARBA00022676"/>
    </source>
</evidence>
<dbReference type="CDD" id="cd00118">
    <property type="entry name" value="LysM"/>
    <property type="match status" value="1"/>
</dbReference>
<dbReference type="GO" id="GO:0018104">
    <property type="term" value="P:peptidoglycan-protein cross-linking"/>
    <property type="evidence" value="ECO:0007669"/>
    <property type="project" value="TreeGrafter"/>
</dbReference>
<proteinExistence type="inferred from homology"/>
<dbReference type="EMBL" id="CP001720">
    <property type="protein sequence ID" value="ACV61153.1"/>
    <property type="molecule type" value="Genomic_DNA"/>
</dbReference>
<dbReference type="Pfam" id="PF03734">
    <property type="entry name" value="YkuD"/>
    <property type="match status" value="1"/>
</dbReference>
<dbReference type="GO" id="GO:0016757">
    <property type="term" value="F:glycosyltransferase activity"/>
    <property type="evidence" value="ECO:0007669"/>
    <property type="project" value="UniProtKB-KW"/>
</dbReference>
<sequence>MSNSINQINIHTGTRILNIKANNLSRNYPAAVGKPATPTPTGNYSVVNKIINPGGMLGTRWLGLNIPGGVYGIHGTNNPDSIGKAVSNGCIRMQNQDIEEIFPYIAIGTRVTINDYYTNPTEVSNGKSLTEYIVKQGDSLWLIAQKNNILLDKLIIANPHINPDHIFPGQTVIIP</sequence>
<dbReference type="AlphaFoldDB" id="C8W2Z7"/>
<evidence type="ECO:0000256" key="9">
    <source>
        <dbReference type="PROSITE-ProRule" id="PRU01373"/>
    </source>
</evidence>
<feature type="active site" description="Nucleophile" evidence="9">
    <location>
        <position position="90"/>
    </location>
</feature>
<keyword evidence="7 9" id="KW-0573">Peptidoglycan synthesis</keyword>
<dbReference type="GO" id="GO:0071555">
    <property type="term" value="P:cell wall organization"/>
    <property type="evidence" value="ECO:0007669"/>
    <property type="project" value="UniProtKB-UniRule"/>
</dbReference>
<dbReference type="SUPFAM" id="SSF54106">
    <property type="entry name" value="LysM domain"/>
    <property type="match status" value="1"/>
</dbReference>
<evidence type="ECO:0000256" key="4">
    <source>
        <dbReference type="ARBA" id="ARBA00022679"/>
    </source>
</evidence>
<evidence type="ECO:0000256" key="7">
    <source>
        <dbReference type="ARBA" id="ARBA00022984"/>
    </source>
</evidence>
<dbReference type="SMART" id="SM00257">
    <property type="entry name" value="LysM"/>
    <property type="match status" value="1"/>
</dbReference>
<evidence type="ECO:0000259" key="11">
    <source>
        <dbReference type="PROSITE" id="PS52029"/>
    </source>
</evidence>
<dbReference type="PANTHER" id="PTHR30582:SF24">
    <property type="entry name" value="L,D-TRANSPEPTIDASE ERFK_SRFK-RELATED"/>
    <property type="match status" value="1"/>
</dbReference>
<feature type="domain" description="LysM" evidence="10">
    <location>
        <begin position="130"/>
        <end position="174"/>
    </location>
</feature>
<keyword evidence="6 9" id="KW-0133">Cell shape</keyword>